<comment type="caution">
    <text evidence="2">The sequence shown here is derived from an EMBL/GenBank/DDBJ whole genome shotgun (WGS) entry which is preliminary data.</text>
</comment>
<reference evidence="2 3" key="1">
    <citation type="submission" date="2021-06" db="EMBL/GenBank/DDBJ databases">
        <authorList>
            <person name="Lee D.H."/>
        </authorList>
    </citation>
    <scope>NUCLEOTIDE SEQUENCE [LARGE SCALE GENOMIC DNA]</scope>
    <source>
        <strain evidence="2 3">MMS21-HV4-11</strain>
    </source>
</reference>
<feature type="compositionally biased region" description="Basic and acidic residues" evidence="1">
    <location>
        <begin position="24"/>
        <end position="40"/>
    </location>
</feature>
<organism evidence="2 3">
    <name type="scientific">Reyranella humidisoli</name>
    <dbReference type="NCBI Taxonomy" id="2849149"/>
    <lineage>
        <taxon>Bacteria</taxon>
        <taxon>Pseudomonadati</taxon>
        <taxon>Pseudomonadota</taxon>
        <taxon>Alphaproteobacteria</taxon>
        <taxon>Hyphomicrobiales</taxon>
        <taxon>Reyranellaceae</taxon>
        <taxon>Reyranella</taxon>
    </lineage>
</organism>
<keyword evidence="3" id="KW-1185">Reference proteome</keyword>
<name>A0ABS6IFC6_9HYPH</name>
<sequence length="52" mass="5974">MARKPNYDFERRERERLKAIKVAEKAEAKRAARERAKQEEDAAADPATDKAS</sequence>
<gene>
    <name evidence="2" type="ORF">KQ910_05945</name>
</gene>
<dbReference type="EMBL" id="JAHOPB010000001">
    <property type="protein sequence ID" value="MBU8873296.1"/>
    <property type="molecule type" value="Genomic_DNA"/>
</dbReference>
<dbReference type="RefSeq" id="WP_216957548.1">
    <property type="nucleotide sequence ID" value="NZ_JAHOPB010000001.1"/>
</dbReference>
<accession>A0ABS6IFC6</accession>
<evidence type="ECO:0000256" key="1">
    <source>
        <dbReference type="SAM" id="MobiDB-lite"/>
    </source>
</evidence>
<proteinExistence type="predicted"/>
<evidence type="ECO:0000313" key="3">
    <source>
        <dbReference type="Proteomes" id="UP000727907"/>
    </source>
</evidence>
<dbReference type="Proteomes" id="UP000727907">
    <property type="component" value="Unassembled WGS sequence"/>
</dbReference>
<evidence type="ECO:0000313" key="2">
    <source>
        <dbReference type="EMBL" id="MBU8873296.1"/>
    </source>
</evidence>
<protein>
    <submittedName>
        <fullName evidence="2">Uncharacterized protein</fullName>
    </submittedName>
</protein>
<feature type="region of interest" description="Disordered" evidence="1">
    <location>
        <begin position="24"/>
        <end position="52"/>
    </location>
</feature>